<keyword evidence="2" id="KW-0812">Transmembrane</keyword>
<evidence type="ECO:0000313" key="3">
    <source>
        <dbReference type="EMBL" id="MDN2481113.1"/>
    </source>
</evidence>
<dbReference type="Proteomes" id="UP001169719">
    <property type="component" value="Unassembled WGS sequence"/>
</dbReference>
<protein>
    <recommendedName>
        <fullName evidence="5">CsbD family protein</fullName>
    </recommendedName>
</protein>
<dbReference type="EMBL" id="JAUEOZ010000001">
    <property type="protein sequence ID" value="MDN2481113.1"/>
    <property type="molecule type" value="Genomic_DNA"/>
</dbReference>
<keyword evidence="4" id="KW-1185">Reference proteome</keyword>
<keyword evidence="2" id="KW-0472">Membrane</keyword>
<keyword evidence="2" id="KW-1133">Transmembrane helix</keyword>
<evidence type="ECO:0008006" key="5">
    <source>
        <dbReference type="Google" id="ProtNLM"/>
    </source>
</evidence>
<comment type="caution">
    <text evidence="3">The sequence shown here is derived from an EMBL/GenBank/DDBJ whole genome shotgun (WGS) entry which is preliminary data.</text>
</comment>
<name>A0ABT7XZA4_9VIBR</name>
<dbReference type="RefSeq" id="WP_289961233.1">
    <property type="nucleotide sequence ID" value="NZ_JAUEOZ010000001.1"/>
</dbReference>
<feature type="compositionally biased region" description="Polar residues" evidence="1">
    <location>
        <begin position="42"/>
        <end position="60"/>
    </location>
</feature>
<feature type="region of interest" description="Disordered" evidence="1">
    <location>
        <begin position="38"/>
        <end position="69"/>
    </location>
</feature>
<proteinExistence type="predicted"/>
<reference evidence="3" key="1">
    <citation type="submission" date="2024-05" db="EMBL/GenBank/DDBJ databases">
        <title>Genome Sequences of Four Agar- Degrading Marine Bacteria.</title>
        <authorList>
            <person name="Phillips E.K."/>
            <person name="Shaffer J.C."/>
            <person name="Henson M.W."/>
            <person name="Temperton B."/>
            <person name="Thrash C.J."/>
            <person name="Martin M.O."/>
        </authorList>
    </citation>
    <scope>NUCLEOTIDE SEQUENCE</scope>
    <source>
        <strain evidence="3">EKP203</strain>
    </source>
</reference>
<feature type="transmembrane region" description="Helical" evidence="2">
    <location>
        <begin position="79"/>
        <end position="97"/>
    </location>
</feature>
<sequence>MDWWNDLLETGGELVGGAIDAVGDLGDNWLNAKVDQEADRVSSANPDENRANENNYQQPNGEPVQTGWGAGGLTISKDMAIAAGVAVAICGVLYVATKGKK</sequence>
<evidence type="ECO:0000313" key="4">
    <source>
        <dbReference type="Proteomes" id="UP001169719"/>
    </source>
</evidence>
<gene>
    <name evidence="3" type="ORF">QWJ08_06860</name>
</gene>
<accession>A0ABT7XZA4</accession>
<evidence type="ECO:0000256" key="2">
    <source>
        <dbReference type="SAM" id="Phobius"/>
    </source>
</evidence>
<evidence type="ECO:0000256" key="1">
    <source>
        <dbReference type="SAM" id="MobiDB-lite"/>
    </source>
</evidence>
<organism evidence="3 4">
    <name type="scientific">Vibrio agarivorans</name>
    <dbReference type="NCBI Taxonomy" id="153622"/>
    <lineage>
        <taxon>Bacteria</taxon>
        <taxon>Pseudomonadati</taxon>
        <taxon>Pseudomonadota</taxon>
        <taxon>Gammaproteobacteria</taxon>
        <taxon>Vibrionales</taxon>
        <taxon>Vibrionaceae</taxon>
        <taxon>Vibrio</taxon>
    </lineage>
</organism>